<dbReference type="PROSITE" id="PS50846">
    <property type="entry name" value="HMA_2"/>
    <property type="match status" value="1"/>
</dbReference>
<accession>A0A0F9D0U9</accession>
<dbReference type="EMBL" id="LAZR01044006">
    <property type="protein sequence ID" value="KKL05703.1"/>
    <property type="molecule type" value="Genomic_DNA"/>
</dbReference>
<feature type="domain" description="HMA" evidence="1">
    <location>
        <begin position="28"/>
        <end position="95"/>
    </location>
</feature>
<dbReference type="InterPro" id="IPR006121">
    <property type="entry name" value="HMA_dom"/>
</dbReference>
<proteinExistence type="predicted"/>
<dbReference type="Gene3D" id="3.30.70.100">
    <property type="match status" value="1"/>
</dbReference>
<dbReference type="GO" id="GO:0046872">
    <property type="term" value="F:metal ion binding"/>
    <property type="evidence" value="ECO:0007669"/>
    <property type="project" value="InterPro"/>
</dbReference>
<dbReference type="InterPro" id="IPR036163">
    <property type="entry name" value="HMA_dom_sf"/>
</dbReference>
<name>A0A0F9D0U9_9ZZZZ</name>
<dbReference type="AlphaFoldDB" id="A0A0F9D0U9"/>
<reference evidence="2" key="1">
    <citation type="journal article" date="2015" name="Nature">
        <title>Complex archaea that bridge the gap between prokaryotes and eukaryotes.</title>
        <authorList>
            <person name="Spang A."/>
            <person name="Saw J.H."/>
            <person name="Jorgensen S.L."/>
            <person name="Zaremba-Niedzwiedzka K."/>
            <person name="Martijn J."/>
            <person name="Lind A.E."/>
            <person name="van Eijk R."/>
            <person name="Schleper C."/>
            <person name="Guy L."/>
            <person name="Ettema T.J."/>
        </authorList>
    </citation>
    <scope>NUCLEOTIDE SEQUENCE</scope>
</reference>
<gene>
    <name evidence="2" type="ORF">LCGC14_2603380</name>
</gene>
<organism evidence="2">
    <name type="scientific">marine sediment metagenome</name>
    <dbReference type="NCBI Taxonomy" id="412755"/>
    <lineage>
        <taxon>unclassified sequences</taxon>
        <taxon>metagenomes</taxon>
        <taxon>ecological metagenomes</taxon>
    </lineage>
</organism>
<evidence type="ECO:0000259" key="1">
    <source>
        <dbReference type="PROSITE" id="PS50846"/>
    </source>
</evidence>
<dbReference type="CDD" id="cd00371">
    <property type="entry name" value="HMA"/>
    <property type="match status" value="1"/>
</dbReference>
<dbReference type="Pfam" id="PF00403">
    <property type="entry name" value="HMA"/>
    <property type="match status" value="1"/>
</dbReference>
<comment type="caution">
    <text evidence="2">The sequence shown here is derived from an EMBL/GenBank/DDBJ whole genome shotgun (WGS) entry which is preliminary data.</text>
</comment>
<protein>
    <recommendedName>
        <fullName evidence="1">HMA domain-containing protein</fullName>
    </recommendedName>
</protein>
<dbReference type="PRINTS" id="PR00946">
    <property type="entry name" value="HGSCAVENGER"/>
</dbReference>
<evidence type="ECO:0000313" key="2">
    <source>
        <dbReference type="EMBL" id="KKL05703.1"/>
    </source>
</evidence>
<dbReference type="InterPro" id="IPR001802">
    <property type="entry name" value="MerP/CopZ"/>
</dbReference>
<sequence length="187" mass="21186">MKRRVMVSMLVSALALFSFVEPVKAEIERITLRVDGLACPFCAYGLEKKITKIKGVRSYDVDMKEGKVFIGLKPDARVELNTLYKAVKEAGFTLRSISLRVKGKIQQSREGLVLVAKGSRERLLLFEIEAIYQKYHQGEIPKTLRDKLEKRLIQLKESGKEVLIEGVIHEHKGLPLGLSVDHLEIVE</sequence>
<dbReference type="SUPFAM" id="SSF55008">
    <property type="entry name" value="HMA, heavy metal-associated domain"/>
    <property type="match status" value="1"/>
</dbReference>